<dbReference type="EMBL" id="CM031835">
    <property type="protein sequence ID" value="KAG6686822.1"/>
    <property type="molecule type" value="Genomic_DNA"/>
</dbReference>
<keyword evidence="1" id="KW-0472">Membrane</keyword>
<evidence type="ECO:0000313" key="3">
    <source>
        <dbReference type="Proteomes" id="UP000811246"/>
    </source>
</evidence>
<proteinExistence type="predicted"/>
<sequence length="61" mass="6642">MALRFSTTVVMFCFIAFLILANHIVSPRQLISSPKVARGFVEGTPSPITHPCTAQGCFPPH</sequence>
<organism evidence="2 3">
    <name type="scientific">Carya illinoinensis</name>
    <name type="common">Pecan</name>
    <dbReference type="NCBI Taxonomy" id="32201"/>
    <lineage>
        <taxon>Eukaryota</taxon>
        <taxon>Viridiplantae</taxon>
        <taxon>Streptophyta</taxon>
        <taxon>Embryophyta</taxon>
        <taxon>Tracheophyta</taxon>
        <taxon>Spermatophyta</taxon>
        <taxon>Magnoliopsida</taxon>
        <taxon>eudicotyledons</taxon>
        <taxon>Gunneridae</taxon>
        <taxon>Pentapetalae</taxon>
        <taxon>rosids</taxon>
        <taxon>fabids</taxon>
        <taxon>Fagales</taxon>
        <taxon>Juglandaceae</taxon>
        <taxon>Carya</taxon>
    </lineage>
</organism>
<dbReference type="AlphaFoldDB" id="A0A922DM64"/>
<feature type="transmembrane region" description="Helical" evidence="1">
    <location>
        <begin position="6"/>
        <end position="25"/>
    </location>
</feature>
<evidence type="ECO:0008006" key="4">
    <source>
        <dbReference type="Google" id="ProtNLM"/>
    </source>
</evidence>
<evidence type="ECO:0000313" key="2">
    <source>
        <dbReference type="EMBL" id="KAG6686822.1"/>
    </source>
</evidence>
<evidence type="ECO:0000256" key="1">
    <source>
        <dbReference type="SAM" id="Phobius"/>
    </source>
</evidence>
<accession>A0A922DM64</accession>
<gene>
    <name evidence="2" type="ORF">I3842_11G039800</name>
</gene>
<keyword evidence="1" id="KW-1133">Transmembrane helix</keyword>
<dbReference type="Proteomes" id="UP000811246">
    <property type="component" value="Chromosome 11"/>
</dbReference>
<name>A0A922DM64_CARIL</name>
<protein>
    <recommendedName>
        <fullName evidence="4">Transmembrane protein</fullName>
    </recommendedName>
</protein>
<keyword evidence="1" id="KW-0812">Transmembrane</keyword>
<comment type="caution">
    <text evidence="2">The sequence shown here is derived from an EMBL/GenBank/DDBJ whole genome shotgun (WGS) entry which is preliminary data.</text>
</comment>
<reference evidence="2" key="1">
    <citation type="submission" date="2021-01" db="EMBL/GenBank/DDBJ databases">
        <authorList>
            <person name="Lovell J.T."/>
            <person name="Bentley N."/>
            <person name="Bhattarai G."/>
            <person name="Jenkins J.W."/>
            <person name="Sreedasyam A."/>
            <person name="Alarcon Y."/>
            <person name="Bock C."/>
            <person name="Boston L."/>
            <person name="Carlson J."/>
            <person name="Cervantes K."/>
            <person name="Clermont K."/>
            <person name="Krom N."/>
            <person name="Kubenka K."/>
            <person name="Mamidi S."/>
            <person name="Mattison C."/>
            <person name="Monteros M."/>
            <person name="Pisani C."/>
            <person name="Plott C."/>
            <person name="Rajasekar S."/>
            <person name="Rhein H.S."/>
            <person name="Rohla C."/>
            <person name="Song M."/>
            <person name="Hilaire R.S."/>
            <person name="Shu S."/>
            <person name="Wells L."/>
            <person name="Wang X."/>
            <person name="Webber J."/>
            <person name="Heerema R.J."/>
            <person name="Klein P."/>
            <person name="Conner P."/>
            <person name="Grauke L."/>
            <person name="Grimwood J."/>
            <person name="Schmutz J."/>
            <person name="Randall J.J."/>
        </authorList>
    </citation>
    <scope>NUCLEOTIDE SEQUENCE</scope>
    <source>
        <tissue evidence="2">Leaf</tissue>
    </source>
</reference>